<evidence type="ECO:0000259" key="10">
    <source>
        <dbReference type="Pfam" id="PF02879"/>
    </source>
</evidence>
<evidence type="ECO:0000259" key="8">
    <source>
        <dbReference type="Pfam" id="PF00408"/>
    </source>
</evidence>
<dbReference type="PANTHER" id="PTHR45745:SF1">
    <property type="entry name" value="PHOSPHOGLUCOMUTASE 2B-RELATED"/>
    <property type="match status" value="1"/>
</dbReference>
<dbReference type="Gene3D" id="3.30.310.50">
    <property type="entry name" value="Alpha-D-phosphohexomutase, C-terminal domain"/>
    <property type="match status" value="1"/>
</dbReference>
<dbReference type="InterPro" id="IPR016066">
    <property type="entry name" value="A-D-PHexomutase_CS"/>
</dbReference>
<dbReference type="InterPro" id="IPR005843">
    <property type="entry name" value="A-D-PHexomutase_C"/>
</dbReference>
<dbReference type="Proteomes" id="UP000001137">
    <property type="component" value="Chromosome"/>
</dbReference>
<feature type="domain" description="Alpha-D-phosphohexomutase C-terminal" evidence="8">
    <location>
        <begin position="400"/>
        <end position="456"/>
    </location>
</feature>
<dbReference type="InterPro" id="IPR036900">
    <property type="entry name" value="A-D-PHexomutase_C_sf"/>
</dbReference>
<dbReference type="Pfam" id="PF02879">
    <property type="entry name" value="PGM_PMM_II"/>
    <property type="match status" value="1"/>
</dbReference>
<dbReference type="InterPro" id="IPR005844">
    <property type="entry name" value="A-D-PHexomutase_a/b/a-I"/>
</dbReference>
<feature type="domain" description="Alpha-D-phosphohexomutase alpha/beta/alpha" evidence="9">
    <location>
        <begin position="2"/>
        <end position="133"/>
    </location>
</feature>
<comment type="cofactor">
    <cofactor evidence="1">
        <name>Mg(2+)</name>
        <dbReference type="ChEBI" id="CHEBI:18420"/>
    </cofactor>
</comment>
<dbReference type="PANTHER" id="PTHR45745">
    <property type="entry name" value="PHOSPHOMANNOMUTASE 45A"/>
    <property type="match status" value="1"/>
</dbReference>
<feature type="domain" description="Alpha-D-phosphohexomutase alpha/beta/alpha" evidence="10">
    <location>
        <begin position="157"/>
        <end position="252"/>
    </location>
</feature>
<dbReference type="GO" id="GO:0004614">
    <property type="term" value="F:phosphoglucomutase activity"/>
    <property type="evidence" value="ECO:0007669"/>
    <property type="project" value="UniProtKB-EC"/>
</dbReference>
<evidence type="ECO:0000256" key="5">
    <source>
        <dbReference type="ARBA" id="ARBA00022842"/>
    </source>
</evidence>
<evidence type="ECO:0000259" key="9">
    <source>
        <dbReference type="Pfam" id="PF02878"/>
    </source>
</evidence>
<evidence type="ECO:0000256" key="2">
    <source>
        <dbReference type="ARBA" id="ARBA00010231"/>
    </source>
</evidence>
<dbReference type="EMBL" id="CP000852">
    <property type="protein sequence ID" value="ABW02710.1"/>
    <property type="molecule type" value="Genomic_DNA"/>
</dbReference>
<dbReference type="AlphaFoldDB" id="A8MBH7"/>
<dbReference type="KEGG" id="cma:Cmaq_1893"/>
<keyword evidence="6 12" id="KW-0413">Isomerase</keyword>
<protein>
    <submittedName>
        <fullName evidence="12">Phosphoglucomutase</fullName>
        <ecNumber evidence="12">5.4.2.2</ecNumber>
    </submittedName>
</protein>
<dbReference type="SUPFAM" id="SSF53738">
    <property type="entry name" value="Phosphoglucomutase, first 3 domains"/>
    <property type="match status" value="3"/>
</dbReference>
<dbReference type="InterPro" id="IPR016055">
    <property type="entry name" value="A-D-PHexomutase_a/b/a-I/II/III"/>
</dbReference>
<organism evidence="12 13">
    <name type="scientific">Caldivirga maquilingensis (strain ATCC 700844 / DSM 13496 / JCM 10307 / IC-167)</name>
    <dbReference type="NCBI Taxonomy" id="397948"/>
    <lineage>
        <taxon>Archaea</taxon>
        <taxon>Thermoproteota</taxon>
        <taxon>Thermoprotei</taxon>
        <taxon>Thermoproteales</taxon>
        <taxon>Thermoproteaceae</taxon>
        <taxon>Caldivirga</taxon>
    </lineage>
</organism>
<accession>A8MBH7</accession>
<dbReference type="GO" id="GO:0000287">
    <property type="term" value="F:magnesium ion binding"/>
    <property type="evidence" value="ECO:0007669"/>
    <property type="project" value="InterPro"/>
</dbReference>
<dbReference type="InterPro" id="IPR005846">
    <property type="entry name" value="A-D-PHexomutase_a/b/a-III"/>
</dbReference>
<dbReference type="SUPFAM" id="SSF55957">
    <property type="entry name" value="Phosphoglucomutase, C-terminal domain"/>
    <property type="match status" value="1"/>
</dbReference>
<gene>
    <name evidence="12" type="ordered locus">Cmaq_1893</name>
</gene>
<evidence type="ECO:0000313" key="13">
    <source>
        <dbReference type="Proteomes" id="UP000001137"/>
    </source>
</evidence>
<keyword evidence="4 7" id="KW-0479">Metal-binding</keyword>
<dbReference type="InterPro" id="IPR005841">
    <property type="entry name" value="Alpha-D-phosphohexomutase_SF"/>
</dbReference>
<dbReference type="InterPro" id="IPR005845">
    <property type="entry name" value="A-D-PHexomutase_a/b/a-II"/>
</dbReference>
<dbReference type="GO" id="GO:0008973">
    <property type="term" value="F:phosphopentomutase activity"/>
    <property type="evidence" value="ECO:0007669"/>
    <property type="project" value="TreeGrafter"/>
</dbReference>
<dbReference type="PRINTS" id="PR00509">
    <property type="entry name" value="PGMPMM"/>
</dbReference>
<dbReference type="Gene3D" id="3.40.120.10">
    <property type="entry name" value="Alpha-D-Glucose-1,6-Bisphosphate, subunit A, domain 3"/>
    <property type="match status" value="3"/>
</dbReference>
<dbReference type="CDD" id="cd05800">
    <property type="entry name" value="PGM_like2"/>
    <property type="match status" value="1"/>
</dbReference>
<name>A8MBH7_CALMQ</name>
<dbReference type="Pfam" id="PF02878">
    <property type="entry name" value="PGM_PMM_I"/>
    <property type="match status" value="1"/>
</dbReference>
<keyword evidence="5 7" id="KW-0460">Magnesium</keyword>
<evidence type="ECO:0000256" key="4">
    <source>
        <dbReference type="ARBA" id="ARBA00022723"/>
    </source>
</evidence>
<dbReference type="HOGENOM" id="CLU_016950_7_1_2"/>
<dbReference type="Pfam" id="PF02880">
    <property type="entry name" value="PGM_PMM_III"/>
    <property type="match status" value="1"/>
</dbReference>
<dbReference type="GO" id="GO:0005975">
    <property type="term" value="P:carbohydrate metabolic process"/>
    <property type="evidence" value="ECO:0007669"/>
    <property type="project" value="InterPro"/>
</dbReference>
<feature type="domain" description="Alpha-D-phosphohexomutase alpha/beta/alpha" evidence="11">
    <location>
        <begin position="262"/>
        <end position="350"/>
    </location>
</feature>
<dbReference type="EC" id="5.4.2.2" evidence="12"/>
<evidence type="ECO:0000256" key="1">
    <source>
        <dbReference type="ARBA" id="ARBA00001946"/>
    </source>
</evidence>
<evidence type="ECO:0000259" key="11">
    <source>
        <dbReference type="Pfam" id="PF02880"/>
    </source>
</evidence>
<dbReference type="STRING" id="397948.Cmaq_1893"/>
<reference evidence="12 13" key="1">
    <citation type="submission" date="2007-10" db="EMBL/GenBank/DDBJ databases">
        <title>Complete sequence of Caldivirga maquilingensis IC-167.</title>
        <authorList>
            <consortium name="US DOE Joint Genome Institute"/>
            <person name="Copeland A."/>
            <person name="Lucas S."/>
            <person name="Lapidus A."/>
            <person name="Barry K."/>
            <person name="Glavina del Rio T."/>
            <person name="Dalin E."/>
            <person name="Tice H."/>
            <person name="Pitluck S."/>
            <person name="Saunders E."/>
            <person name="Brettin T."/>
            <person name="Bruce D."/>
            <person name="Detter J.C."/>
            <person name="Han C."/>
            <person name="Schmutz J."/>
            <person name="Larimer F."/>
            <person name="Land M."/>
            <person name="Hauser L."/>
            <person name="Kyrpides N."/>
            <person name="Ivanova N."/>
            <person name="Biddle J.F."/>
            <person name="Zhang Z."/>
            <person name="Fitz-Gibbon S.T."/>
            <person name="Lowe T.M."/>
            <person name="Saltikov C."/>
            <person name="House C.H."/>
            <person name="Richardson P."/>
        </authorList>
    </citation>
    <scope>NUCLEOTIDE SEQUENCE [LARGE SCALE GENOMIC DNA]</scope>
    <source>
        <strain evidence="13">ATCC 700844 / DSM 13496 / JCM 10307 / IC-167</strain>
    </source>
</reference>
<dbReference type="eggNOG" id="arCOG00767">
    <property type="taxonomic scope" value="Archaea"/>
</dbReference>
<dbReference type="PROSITE" id="PS00710">
    <property type="entry name" value="PGM_PMM"/>
    <property type="match status" value="1"/>
</dbReference>
<comment type="similarity">
    <text evidence="2 7">Belongs to the phosphohexose mutase family.</text>
</comment>
<dbReference type="GO" id="GO:0006166">
    <property type="term" value="P:purine ribonucleoside salvage"/>
    <property type="evidence" value="ECO:0007669"/>
    <property type="project" value="TreeGrafter"/>
</dbReference>
<dbReference type="Pfam" id="PF00408">
    <property type="entry name" value="PGM_PMM_IV"/>
    <property type="match status" value="1"/>
</dbReference>
<evidence type="ECO:0000313" key="12">
    <source>
        <dbReference type="EMBL" id="ABW02710.1"/>
    </source>
</evidence>
<proteinExistence type="inferred from homology"/>
<keyword evidence="13" id="KW-1185">Reference proteome</keyword>
<evidence type="ECO:0000256" key="6">
    <source>
        <dbReference type="ARBA" id="ARBA00023235"/>
    </source>
</evidence>
<keyword evidence="3" id="KW-0597">Phosphoprotein</keyword>
<evidence type="ECO:0000256" key="3">
    <source>
        <dbReference type="ARBA" id="ARBA00022553"/>
    </source>
</evidence>
<sequence length="465" mass="51063">MKFGTDGVRGIVGESITDLVVAVIAEATLRYWGRRHGVSRVLVSHDTRRMSRDFAVIIASVAREHGVDANIVSSPTPTPVVSWAVLKYRYDLAFQVTASHNPPMYNGVKVIGGDGAPAKPEDTNGIEEVINSEYDDVLRSVRDIEYTQIPSINVRDGYVEYLVSWFSSRFKPRKLKVLVDPIHGAAVGYTASILKGLGFDAVEVNSEQDPDFKGKLPNPEYDQIKDDIDAVLSGKYDMAIAHDGDSDRVAMVVKGLGYLDANRIIPVFLRALWGMGMVKRGVARTVATTHLIDDIALDLNIKVTETPVGIKYIVDAINRGEADIGGEESGGLAYSWHIPEKDGIYSGVMGACIEGTGGVSSIYGELTSRYGERHFRRIDIKANDAKTLVNRIKPELRRQLTSMGELTGFVEIDGFKAVYRDKSWVLIRGSGTEPLIRIYSEALSMSRVNELLGSVVDLVNRLVKG</sequence>
<evidence type="ECO:0000256" key="7">
    <source>
        <dbReference type="RuleBase" id="RU004326"/>
    </source>
</evidence>